<sequence length="98" mass="10435">DAGEVAARMAELALGAPAGLVPDMGGPRIYPMNELMRSYLHATGRRRPAIPLWLPGQGARAIRNGANLAPEHAVGRRSWEEFLAERVPAPGANALSAR</sequence>
<keyword evidence="2" id="KW-1185">Reference proteome</keyword>
<proteinExistence type="predicted"/>
<evidence type="ECO:0000313" key="2">
    <source>
        <dbReference type="Proteomes" id="UP000050509"/>
    </source>
</evidence>
<evidence type="ECO:0000313" key="1">
    <source>
        <dbReference type="EMBL" id="KPV47693.1"/>
    </source>
</evidence>
<dbReference type="EMBL" id="LJCR01003327">
    <property type="protein sequence ID" value="KPV47693.1"/>
    <property type="molecule type" value="Genomic_DNA"/>
</dbReference>
<name>A0A0N8PQP4_9CHLR</name>
<organism evidence="1 2">
    <name type="scientific">Kouleothrix aurantiaca</name>
    <dbReference type="NCBI Taxonomy" id="186479"/>
    <lineage>
        <taxon>Bacteria</taxon>
        <taxon>Bacillati</taxon>
        <taxon>Chloroflexota</taxon>
        <taxon>Chloroflexia</taxon>
        <taxon>Chloroflexales</taxon>
        <taxon>Roseiflexineae</taxon>
        <taxon>Roseiflexaceae</taxon>
        <taxon>Kouleothrix</taxon>
    </lineage>
</organism>
<gene>
    <name evidence="1" type="ORF">SE17_42070</name>
</gene>
<comment type="caution">
    <text evidence="1">The sequence shown here is derived from an EMBL/GenBank/DDBJ whole genome shotgun (WGS) entry which is preliminary data.</text>
</comment>
<evidence type="ECO:0008006" key="3">
    <source>
        <dbReference type="Google" id="ProtNLM"/>
    </source>
</evidence>
<protein>
    <recommendedName>
        <fullName evidence="3">NmrA family transcriptional regulator</fullName>
    </recommendedName>
</protein>
<reference evidence="1 2" key="1">
    <citation type="submission" date="2015-09" db="EMBL/GenBank/DDBJ databases">
        <title>Draft genome sequence of Kouleothrix aurantiaca JCM 19913.</title>
        <authorList>
            <person name="Hemp J."/>
        </authorList>
    </citation>
    <scope>NUCLEOTIDE SEQUENCE [LARGE SCALE GENOMIC DNA]</scope>
    <source>
        <strain evidence="1 2">COM-B</strain>
    </source>
</reference>
<accession>A0A0N8PQP4</accession>
<feature type="non-terminal residue" evidence="1">
    <location>
        <position position="1"/>
    </location>
</feature>
<dbReference type="AlphaFoldDB" id="A0A0N8PQP4"/>
<dbReference type="Proteomes" id="UP000050509">
    <property type="component" value="Unassembled WGS sequence"/>
</dbReference>